<feature type="compositionally biased region" description="Basic and acidic residues" evidence="1">
    <location>
        <begin position="84"/>
        <end position="96"/>
    </location>
</feature>
<feature type="compositionally biased region" description="Low complexity" evidence="1">
    <location>
        <begin position="438"/>
        <end position="456"/>
    </location>
</feature>
<dbReference type="HOGENOM" id="CLU_015315_0_0_1"/>
<accession>W6Z1V2</accession>
<feature type="compositionally biased region" description="Polar residues" evidence="1">
    <location>
        <begin position="1"/>
        <end position="10"/>
    </location>
</feature>
<dbReference type="Proteomes" id="UP000054032">
    <property type="component" value="Unassembled WGS sequence"/>
</dbReference>
<dbReference type="RefSeq" id="XP_007689535.1">
    <property type="nucleotide sequence ID" value="XM_007691345.1"/>
</dbReference>
<feature type="compositionally biased region" description="Basic residues" evidence="1">
    <location>
        <begin position="292"/>
        <end position="304"/>
    </location>
</feature>
<feature type="compositionally biased region" description="Pro residues" evidence="1">
    <location>
        <begin position="102"/>
        <end position="113"/>
    </location>
</feature>
<feature type="compositionally biased region" description="Low complexity" evidence="1">
    <location>
        <begin position="472"/>
        <end position="484"/>
    </location>
</feature>
<reference evidence="2 3" key="1">
    <citation type="journal article" date="2013" name="PLoS Genet.">
        <title>Comparative genome structure, secondary metabolite, and effector coding capacity across Cochliobolus pathogens.</title>
        <authorList>
            <person name="Condon B.J."/>
            <person name="Leng Y."/>
            <person name="Wu D."/>
            <person name="Bushley K.E."/>
            <person name="Ohm R.A."/>
            <person name="Otillar R."/>
            <person name="Martin J."/>
            <person name="Schackwitz W."/>
            <person name="Grimwood J."/>
            <person name="MohdZainudin N."/>
            <person name="Xue C."/>
            <person name="Wang R."/>
            <person name="Manning V.A."/>
            <person name="Dhillon B."/>
            <person name="Tu Z.J."/>
            <person name="Steffenson B.J."/>
            <person name="Salamov A."/>
            <person name="Sun H."/>
            <person name="Lowry S."/>
            <person name="LaButti K."/>
            <person name="Han J."/>
            <person name="Copeland A."/>
            <person name="Lindquist E."/>
            <person name="Barry K."/>
            <person name="Schmutz J."/>
            <person name="Baker S.E."/>
            <person name="Ciuffetti L.M."/>
            <person name="Grigoriev I.V."/>
            <person name="Zhong S."/>
            <person name="Turgeon B.G."/>
        </authorList>
    </citation>
    <scope>NUCLEOTIDE SEQUENCE [LARGE SCALE GENOMIC DNA]</scope>
    <source>
        <strain evidence="2 3">ATCC 44560</strain>
    </source>
</reference>
<dbReference type="AlphaFoldDB" id="W6Z1V2"/>
<feature type="compositionally biased region" description="Low complexity" evidence="1">
    <location>
        <begin position="417"/>
        <end position="426"/>
    </location>
</feature>
<evidence type="ECO:0000313" key="2">
    <source>
        <dbReference type="EMBL" id="EUC43955.1"/>
    </source>
</evidence>
<feature type="region of interest" description="Disordered" evidence="1">
    <location>
        <begin position="41"/>
        <end position="122"/>
    </location>
</feature>
<keyword evidence="3" id="KW-1185">Reference proteome</keyword>
<feature type="compositionally biased region" description="Pro residues" evidence="1">
    <location>
        <begin position="427"/>
        <end position="437"/>
    </location>
</feature>
<dbReference type="EMBL" id="KI964015">
    <property type="protein sequence ID" value="EUC43955.1"/>
    <property type="molecule type" value="Genomic_DNA"/>
</dbReference>
<evidence type="ECO:0000313" key="3">
    <source>
        <dbReference type="Proteomes" id="UP000054032"/>
    </source>
</evidence>
<feature type="region of interest" description="Disordered" evidence="1">
    <location>
        <begin position="361"/>
        <end position="486"/>
    </location>
</feature>
<proteinExistence type="predicted"/>
<dbReference type="KEGG" id="bor:COCMIDRAFT_99493"/>
<dbReference type="OrthoDB" id="3790485at2759"/>
<feature type="compositionally biased region" description="Basic and acidic residues" evidence="1">
    <location>
        <begin position="361"/>
        <end position="381"/>
    </location>
</feature>
<dbReference type="eggNOG" id="ENOG502RIYT">
    <property type="taxonomic scope" value="Eukaryota"/>
</dbReference>
<evidence type="ECO:0000256" key="1">
    <source>
        <dbReference type="SAM" id="MobiDB-lite"/>
    </source>
</evidence>
<feature type="compositionally biased region" description="Polar residues" evidence="1">
    <location>
        <begin position="41"/>
        <end position="61"/>
    </location>
</feature>
<feature type="region of interest" description="Disordered" evidence="1">
    <location>
        <begin position="224"/>
        <end position="318"/>
    </location>
</feature>
<dbReference type="GeneID" id="19129481"/>
<gene>
    <name evidence="2" type="ORF">COCMIDRAFT_99493</name>
</gene>
<protein>
    <submittedName>
        <fullName evidence="2">Uncharacterized protein</fullName>
    </submittedName>
</protein>
<feature type="compositionally biased region" description="Pro residues" evidence="1">
    <location>
        <begin position="390"/>
        <end position="411"/>
    </location>
</feature>
<dbReference type="STRING" id="930090.W6Z1V2"/>
<name>W6Z1V2_COCMI</name>
<organism evidence="2 3">
    <name type="scientific">Bipolaris oryzae ATCC 44560</name>
    <dbReference type="NCBI Taxonomy" id="930090"/>
    <lineage>
        <taxon>Eukaryota</taxon>
        <taxon>Fungi</taxon>
        <taxon>Dikarya</taxon>
        <taxon>Ascomycota</taxon>
        <taxon>Pezizomycotina</taxon>
        <taxon>Dothideomycetes</taxon>
        <taxon>Pleosporomycetidae</taxon>
        <taxon>Pleosporales</taxon>
        <taxon>Pleosporineae</taxon>
        <taxon>Pleosporaceae</taxon>
        <taxon>Bipolaris</taxon>
    </lineage>
</organism>
<feature type="region of interest" description="Disordered" evidence="1">
    <location>
        <begin position="1"/>
        <end position="27"/>
    </location>
</feature>
<sequence length="596" mass="63689">MGYTIEQPTRNAKRVHFSDGYTAGSATPVDDFLFKRANCSNTSNAQEPCGTQASVTQSKSLTKAGAPGVPTPPAQTRAPRLLKKSVEQGRRDKEATDTASLPPAPPPPPPPSPPRRESQFLSSNLPASAKARLRIPKDLFVSPNIPESIRQLERLLSSRSDLAISSNLPTSLPSIEVPPPPPGAAFPNRRFPQLPNQAGAPGVANSVEGEAREYITLAPFRPEAASSSHNLPPLSATVGDLLPRRHVSNTRPNLPKLPTPERASSVASQSAGPVTRSRALRAASEPAPMRGGRGRGRGRGRPRKIPSPSPLRNETIFPLPAQPIEPRVNISVPIPSLSLPKLSVQARASRIFAELFNRDSHTEDVTSAPDERRDPEGDIVERPVTADQPLPSPPTTSSLPPPATPPPPPRDAPIYISSGSSSFSSPPSSPNPPPPTTAPSGPTISISPSSSSSSSPSPSPSPTTRALAAFASTRHSSSHIPSSTVAQPTLSFPRFPRLTPRSLPLFHTGAVIAVENILEDYAITPDFTLLDLVDDLQENRPKIYDWEHVTIMRGGNWVYGVLRRVCAEWGEDVGVEEVGGRLMEWVEGEFERLGGG</sequence>